<dbReference type="GO" id="GO:0016757">
    <property type="term" value="F:glycosyltransferase activity"/>
    <property type="evidence" value="ECO:0007669"/>
    <property type="project" value="InterPro"/>
</dbReference>
<evidence type="ECO:0000313" key="3">
    <source>
        <dbReference type="EMBL" id="CAF1634360.1"/>
    </source>
</evidence>
<feature type="domain" description="Glycosyltransferase 61 catalytic" evidence="2">
    <location>
        <begin position="300"/>
        <end position="405"/>
    </location>
</feature>
<dbReference type="EMBL" id="CAJNOR010008537">
    <property type="protein sequence ID" value="CAF1634360.1"/>
    <property type="molecule type" value="Genomic_DNA"/>
</dbReference>
<reference evidence="3" key="1">
    <citation type="submission" date="2021-02" db="EMBL/GenBank/DDBJ databases">
        <authorList>
            <person name="Nowell W R."/>
        </authorList>
    </citation>
    <scope>NUCLEOTIDE SEQUENCE</scope>
</reference>
<keyword evidence="1" id="KW-0472">Membrane</keyword>
<dbReference type="AlphaFoldDB" id="A0A816D9K8"/>
<evidence type="ECO:0000256" key="1">
    <source>
        <dbReference type="SAM" id="Phobius"/>
    </source>
</evidence>
<sequence>MTEPLLEREPNTRSALHCKKEICLVIISAAVGAIASLLISNNTLNLKPVMFEKINILNDQISRPSVPENNIAAKEIAISYLGFNGRRTFSKFICSGDENDISAWKDRLCVFSSICYNKITNRFDYFRLNQSKPKPVFYDKSNRMLFRFGVTNADIPFLTLTVGGNTPWTPFVVNESYPTENFTRLHQLHSLTKTRFASYNIGHGLWEDLGSISYSLDRMNIIDRNLVIMHMNRMDDTSLFRMYHKYIIRALTDHSMVQFETYMNSFSTKYVCFDRLIVGGELSVFPRTQVREYHGREILYYNWRSKIIQNNGFNPNFVPKKHHIIISNKTESIYKRVGMKRHRAIANLEEVASFVQDTYPNISSEVIEWQYISFDKQIEMLLNTTILITPGGGVSLTLPLLPHGAHAIIMDYYVTEPDHGYLYGQSGSMEGAFFNHIPHVRKQYYQIYGPQEYEFDYPGATDARETASIIINTKRLRLLIDKALEEMEF</sequence>
<name>A0A816D9K8_ADIRI</name>
<gene>
    <name evidence="3" type="ORF">XAT740_LOCUS52197</name>
</gene>
<evidence type="ECO:0000313" key="4">
    <source>
        <dbReference type="Proteomes" id="UP000663828"/>
    </source>
</evidence>
<dbReference type="InterPro" id="IPR049625">
    <property type="entry name" value="Glyco_transf_61_cat"/>
</dbReference>
<comment type="caution">
    <text evidence="3">The sequence shown here is derived from an EMBL/GenBank/DDBJ whole genome shotgun (WGS) entry which is preliminary data.</text>
</comment>
<organism evidence="3 4">
    <name type="scientific">Adineta ricciae</name>
    <name type="common">Rotifer</name>
    <dbReference type="NCBI Taxonomy" id="249248"/>
    <lineage>
        <taxon>Eukaryota</taxon>
        <taxon>Metazoa</taxon>
        <taxon>Spiralia</taxon>
        <taxon>Gnathifera</taxon>
        <taxon>Rotifera</taxon>
        <taxon>Eurotatoria</taxon>
        <taxon>Bdelloidea</taxon>
        <taxon>Adinetida</taxon>
        <taxon>Adinetidae</taxon>
        <taxon>Adineta</taxon>
    </lineage>
</organism>
<keyword evidence="1" id="KW-0812">Transmembrane</keyword>
<keyword evidence="4" id="KW-1185">Reference proteome</keyword>
<evidence type="ECO:0000259" key="2">
    <source>
        <dbReference type="Pfam" id="PF04577"/>
    </source>
</evidence>
<keyword evidence="1" id="KW-1133">Transmembrane helix</keyword>
<feature type="transmembrane region" description="Helical" evidence="1">
    <location>
        <begin position="21"/>
        <end position="39"/>
    </location>
</feature>
<proteinExistence type="predicted"/>
<dbReference type="Proteomes" id="UP000663828">
    <property type="component" value="Unassembled WGS sequence"/>
</dbReference>
<dbReference type="Pfam" id="PF04577">
    <property type="entry name" value="Glyco_transf_61"/>
    <property type="match status" value="1"/>
</dbReference>
<protein>
    <recommendedName>
        <fullName evidence="2">Glycosyltransferase 61 catalytic domain-containing protein</fullName>
    </recommendedName>
</protein>
<accession>A0A816D9K8</accession>